<dbReference type="EMBL" id="HG992338">
    <property type="protein sequence ID" value="CAE6806331.1"/>
    <property type="molecule type" value="Genomic_DNA"/>
</dbReference>
<feature type="transmembrane region" description="Helical" evidence="10">
    <location>
        <begin position="12"/>
        <end position="30"/>
    </location>
</feature>
<dbReference type="EMBL" id="HG992338">
    <property type="protein sequence ID" value="CAE6806342.1"/>
    <property type="molecule type" value="Genomic_DNA"/>
</dbReference>
<evidence type="ECO:0000256" key="3">
    <source>
        <dbReference type="ARBA" id="ARBA00008145"/>
    </source>
</evidence>
<dbReference type="Proteomes" id="UP000835243">
    <property type="component" value="Chromosome"/>
</dbReference>
<evidence type="ECO:0000256" key="4">
    <source>
        <dbReference type="ARBA" id="ARBA00011905"/>
    </source>
</evidence>
<keyword evidence="10" id="KW-1133">Transmembrane helix</keyword>
<dbReference type="EMBL" id="HG992341">
    <property type="protein sequence ID" value="CAE6746045.1"/>
    <property type="molecule type" value="Genomic_DNA"/>
</dbReference>
<protein>
    <recommendedName>
        <fullName evidence="4 9">Thiopurine S-methyltransferase</fullName>
        <ecNumber evidence="4 9">2.1.1.67</ecNumber>
    </recommendedName>
    <alternativeName>
        <fullName evidence="9">Thiopurine methyltransferase</fullName>
    </alternativeName>
</protein>
<comment type="similarity">
    <text evidence="3 9">Belongs to the class I-like SAM-binding methyltransferase superfamily. TPMT family.</text>
</comment>
<evidence type="ECO:0000256" key="7">
    <source>
        <dbReference type="ARBA" id="ARBA00022679"/>
    </source>
</evidence>
<keyword evidence="10" id="KW-0812">Transmembrane</keyword>
<dbReference type="EC" id="2.1.1.67" evidence="4 9"/>
<gene>
    <name evidence="9 11" type="primary">tpm</name>
    <name evidence="11" type="ORF">CFBP1159_15540</name>
    <name evidence="12" type="ORF">XAC301_30190</name>
</gene>
<comment type="catalytic activity">
    <reaction evidence="1 9">
        <text>S-adenosyl-L-methionine + a thiopurine = S-adenosyl-L-homocysteine + a thiopurine S-methylether.</text>
        <dbReference type="EC" id="2.1.1.67"/>
    </reaction>
</comment>
<dbReference type="InterPro" id="IPR025835">
    <property type="entry name" value="Thiopurine_S-MeTrfase"/>
</dbReference>
<evidence type="ECO:0000256" key="8">
    <source>
        <dbReference type="ARBA" id="ARBA00022691"/>
    </source>
</evidence>
<feature type="binding site" evidence="9">
    <location>
        <position position="104"/>
    </location>
    <ligand>
        <name>S-adenosyl-L-methionine</name>
        <dbReference type="ChEBI" id="CHEBI:59789"/>
    </ligand>
</feature>
<feature type="binding site" evidence="9">
    <location>
        <position position="83"/>
    </location>
    <ligand>
        <name>S-adenosyl-L-methionine</name>
        <dbReference type="ChEBI" id="CHEBI:59789"/>
    </ligand>
</feature>
<sequence length="256" mass="28423">MPHGDAMWSERFLSICSAIAIAIACITALVNANQQDNIMDTDFWLQRWQNGQTGFHQDQVMPLLQKHWPALQLPKAARVLVPLCGKTLDLHWLAAQGHHVLGVEISPLAVTQFFADAGLQPQRHSSRAGEHFIAGPIEIICGDAFALEPSVLADCSAVYDRAALIALPAGLRQQYLHTTYARLPAECRGLLITLEYPQAEKAGPPFSVDADAVHALFDTQWRVQQLERRDILDQEPRFRADGVTALSTGVYRLQRN</sequence>
<keyword evidence="7 9" id="KW-0808">Transferase</keyword>
<dbReference type="NCBIfam" id="TIGR03840">
    <property type="entry name" value="TMPT_Se_Te"/>
    <property type="match status" value="1"/>
</dbReference>
<evidence type="ECO:0000313" key="11">
    <source>
        <dbReference type="EMBL" id="CAE6746045.1"/>
    </source>
</evidence>
<evidence type="ECO:0000256" key="9">
    <source>
        <dbReference type="HAMAP-Rule" id="MF_00812"/>
    </source>
</evidence>
<dbReference type="PROSITE" id="PS51585">
    <property type="entry name" value="SAM_MT_TPMT"/>
    <property type="match status" value="1"/>
</dbReference>
<dbReference type="GO" id="GO:0010038">
    <property type="term" value="P:response to metal ion"/>
    <property type="evidence" value="ECO:0007669"/>
    <property type="project" value="InterPro"/>
</dbReference>
<dbReference type="Proteomes" id="UP000835287">
    <property type="component" value="Chromosome"/>
</dbReference>
<keyword evidence="8 9" id="KW-0949">S-adenosyl-L-methionine</keyword>
<dbReference type="InterPro" id="IPR029063">
    <property type="entry name" value="SAM-dependent_MTases_sf"/>
</dbReference>
<evidence type="ECO:0000256" key="6">
    <source>
        <dbReference type="ARBA" id="ARBA00022603"/>
    </source>
</evidence>
<evidence type="ECO:0000256" key="5">
    <source>
        <dbReference type="ARBA" id="ARBA00022490"/>
    </source>
</evidence>
<keyword evidence="6 9" id="KW-0489">Methyltransferase</keyword>
<dbReference type="Gene3D" id="3.40.50.150">
    <property type="entry name" value="Vaccinia Virus protein VP39"/>
    <property type="match status" value="1"/>
</dbReference>
<dbReference type="InterPro" id="IPR008854">
    <property type="entry name" value="TPMT"/>
</dbReference>
<name>A0A8D6V020_9XANT</name>
<dbReference type="PIRSF" id="PIRSF023956">
    <property type="entry name" value="Thiopurine_S-methyltransferase"/>
    <property type="match status" value="1"/>
</dbReference>
<dbReference type="SUPFAM" id="SSF53335">
    <property type="entry name" value="S-adenosyl-L-methionine-dependent methyltransferases"/>
    <property type="match status" value="1"/>
</dbReference>
<dbReference type="FunFam" id="3.40.50.150:FF:000101">
    <property type="entry name" value="Thiopurine S-methyltransferase"/>
    <property type="match status" value="1"/>
</dbReference>
<feature type="binding site" evidence="9">
    <location>
        <position position="48"/>
    </location>
    <ligand>
        <name>S-adenosyl-L-methionine</name>
        <dbReference type="ChEBI" id="CHEBI:59789"/>
    </ligand>
</feature>
<dbReference type="HAMAP" id="MF_00812">
    <property type="entry name" value="Thiopur_methtran"/>
    <property type="match status" value="1"/>
</dbReference>
<dbReference type="InterPro" id="IPR022474">
    <property type="entry name" value="Thiopur_S-MeTfrase_Se/Te_detox"/>
</dbReference>
<organism evidence="11">
    <name type="scientific">Xanthomonas arboricola pv. corylina</name>
    <dbReference type="NCBI Taxonomy" id="487821"/>
    <lineage>
        <taxon>Bacteria</taxon>
        <taxon>Pseudomonadati</taxon>
        <taxon>Pseudomonadota</taxon>
        <taxon>Gammaproteobacteria</taxon>
        <taxon>Lysobacterales</taxon>
        <taxon>Lysobacteraceae</taxon>
        <taxon>Xanthomonas</taxon>
    </lineage>
</organism>
<dbReference type="PANTHER" id="PTHR10259">
    <property type="entry name" value="THIOPURINE S-METHYLTRANSFERASE"/>
    <property type="match status" value="1"/>
</dbReference>
<keyword evidence="5 9" id="KW-0963">Cytoplasm</keyword>
<dbReference type="AlphaFoldDB" id="A0A8D6V020"/>
<feature type="binding site" evidence="9">
    <location>
        <position position="161"/>
    </location>
    <ligand>
        <name>S-adenosyl-L-methionine</name>
        <dbReference type="ChEBI" id="CHEBI:59789"/>
    </ligand>
</feature>
<evidence type="ECO:0000256" key="10">
    <source>
        <dbReference type="SAM" id="Phobius"/>
    </source>
</evidence>
<dbReference type="CDD" id="cd02440">
    <property type="entry name" value="AdoMet_MTases"/>
    <property type="match status" value="1"/>
</dbReference>
<dbReference type="PANTHER" id="PTHR10259:SF11">
    <property type="entry name" value="THIOPURINE S-METHYLTRANSFERASE"/>
    <property type="match status" value="1"/>
</dbReference>
<dbReference type="Pfam" id="PF05724">
    <property type="entry name" value="TPMT"/>
    <property type="match status" value="1"/>
</dbReference>
<dbReference type="EMBL" id="HG992341">
    <property type="protein sequence ID" value="CAE6746060.1"/>
    <property type="molecule type" value="Genomic_DNA"/>
</dbReference>
<evidence type="ECO:0000313" key="12">
    <source>
        <dbReference type="EMBL" id="CAE6806331.1"/>
    </source>
</evidence>
<evidence type="ECO:0000256" key="2">
    <source>
        <dbReference type="ARBA" id="ARBA00004496"/>
    </source>
</evidence>
<accession>A0A8D6V020</accession>
<dbReference type="NCBIfam" id="NF009732">
    <property type="entry name" value="PRK13255.1"/>
    <property type="match status" value="1"/>
</dbReference>
<comment type="subcellular location">
    <subcellularLocation>
        <location evidence="2 9">Cytoplasm</location>
    </subcellularLocation>
</comment>
<dbReference type="GO" id="GO:0032259">
    <property type="term" value="P:methylation"/>
    <property type="evidence" value="ECO:0007669"/>
    <property type="project" value="UniProtKB-KW"/>
</dbReference>
<evidence type="ECO:0000256" key="1">
    <source>
        <dbReference type="ARBA" id="ARBA00000903"/>
    </source>
</evidence>
<evidence type="ECO:0000313" key="13">
    <source>
        <dbReference type="Proteomes" id="UP000835243"/>
    </source>
</evidence>
<dbReference type="GO" id="GO:0008119">
    <property type="term" value="F:thiopurine S-methyltransferase activity"/>
    <property type="evidence" value="ECO:0007669"/>
    <property type="project" value="UniProtKB-UniRule"/>
</dbReference>
<keyword evidence="14" id="KW-1185">Reference proteome</keyword>
<reference evidence="13 14" key="1">
    <citation type="submission" date="2021-02" db="EMBL/GenBank/DDBJ databases">
        <authorList>
            <person name="Pothier F. J."/>
        </authorList>
    </citation>
    <scope>NUCLEOTIDE SEQUENCE</scope>
    <source>
        <strain evidence="12 14">301</strain>
        <strain evidence="11 13">CFBP 1159</strain>
    </source>
</reference>
<dbReference type="GO" id="GO:0005737">
    <property type="term" value="C:cytoplasm"/>
    <property type="evidence" value="ECO:0007669"/>
    <property type="project" value="UniProtKB-SubCell"/>
</dbReference>
<keyword evidence="10" id="KW-0472">Membrane</keyword>
<evidence type="ECO:0000313" key="14">
    <source>
        <dbReference type="Proteomes" id="UP000835287"/>
    </source>
</evidence>
<proteinExistence type="inferred from homology"/>